<evidence type="ECO:0000256" key="8">
    <source>
        <dbReference type="SAM" id="MobiDB-lite"/>
    </source>
</evidence>
<dbReference type="GO" id="GO:0009007">
    <property type="term" value="F:site-specific DNA-methyltransferase (adenine-specific) activity"/>
    <property type="evidence" value="ECO:0007669"/>
    <property type="project" value="UniProtKB-EC"/>
</dbReference>
<feature type="region of interest" description="Disordered" evidence="8">
    <location>
        <begin position="15"/>
        <end position="82"/>
    </location>
</feature>
<evidence type="ECO:0000313" key="11">
    <source>
        <dbReference type="Proteomes" id="UP000005089"/>
    </source>
</evidence>
<dbReference type="Proteomes" id="UP000005089">
    <property type="component" value="Unassembled WGS sequence"/>
</dbReference>
<dbReference type="InterPro" id="IPR003356">
    <property type="entry name" value="DNA_methylase_A-5"/>
</dbReference>
<dbReference type="PANTHER" id="PTHR42933:SF1">
    <property type="entry name" value="SITE-SPECIFIC DNA-METHYLTRANSFERASE (ADENINE-SPECIFIC)"/>
    <property type="match status" value="1"/>
</dbReference>
<proteinExistence type="inferred from homology"/>
<dbReference type="PANTHER" id="PTHR42933">
    <property type="entry name" value="SLR6095 PROTEIN"/>
    <property type="match status" value="1"/>
</dbReference>
<comment type="catalytic activity">
    <reaction evidence="7">
        <text>a 2'-deoxyadenosine in DNA + S-adenosyl-L-methionine = an N(6)-methyl-2'-deoxyadenosine in DNA + S-adenosyl-L-homocysteine + H(+)</text>
        <dbReference type="Rhea" id="RHEA:15197"/>
        <dbReference type="Rhea" id="RHEA-COMP:12418"/>
        <dbReference type="Rhea" id="RHEA-COMP:12419"/>
        <dbReference type="ChEBI" id="CHEBI:15378"/>
        <dbReference type="ChEBI" id="CHEBI:57856"/>
        <dbReference type="ChEBI" id="CHEBI:59789"/>
        <dbReference type="ChEBI" id="CHEBI:90615"/>
        <dbReference type="ChEBI" id="CHEBI:90616"/>
        <dbReference type="EC" id="2.1.1.72"/>
    </reaction>
</comment>
<keyword evidence="11" id="KW-1185">Reference proteome</keyword>
<dbReference type="HOGENOM" id="CLU_015410_2_0_4"/>
<evidence type="ECO:0000256" key="6">
    <source>
        <dbReference type="ARBA" id="ARBA00022747"/>
    </source>
</evidence>
<dbReference type="Gene3D" id="3.40.50.150">
    <property type="entry name" value="Vaccinia Virus protein VP39"/>
    <property type="match status" value="1"/>
</dbReference>
<dbReference type="GO" id="GO:0003677">
    <property type="term" value="F:DNA binding"/>
    <property type="evidence" value="ECO:0007669"/>
    <property type="project" value="InterPro"/>
</dbReference>
<dbReference type="GO" id="GO:0009307">
    <property type="term" value="P:DNA restriction-modification system"/>
    <property type="evidence" value="ECO:0007669"/>
    <property type="project" value="UniProtKB-KW"/>
</dbReference>
<evidence type="ECO:0000256" key="7">
    <source>
        <dbReference type="ARBA" id="ARBA00047942"/>
    </source>
</evidence>
<gene>
    <name evidence="10" type="ORF">OFBG_00008</name>
</gene>
<keyword evidence="6" id="KW-0680">Restriction system</keyword>
<keyword evidence="4" id="KW-0808">Transferase</keyword>
<dbReference type="PRINTS" id="PR00507">
    <property type="entry name" value="N12N6MTFRASE"/>
</dbReference>
<dbReference type="Pfam" id="PF02384">
    <property type="entry name" value="N6_Mtase"/>
    <property type="match status" value="1"/>
</dbReference>
<dbReference type="GO" id="GO:0008170">
    <property type="term" value="F:N-methyltransferase activity"/>
    <property type="evidence" value="ECO:0007669"/>
    <property type="project" value="InterPro"/>
</dbReference>
<dbReference type="SUPFAM" id="SSF53335">
    <property type="entry name" value="S-adenosyl-L-methionine-dependent methyltransferases"/>
    <property type="match status" value="1"/>
</dbReference>
<dbReference type="GO" id="GO:0032259">
    <property type="term" value="P:methylation"/>
    <property type="evidence" value="ECO:0007669"/>
    <property type="project" value="UniProtKB-KW"/>
</dbReference>
<reference evidence="10 11" key="1">
    <citation type="submission" date="2009-02" db="EMBL/GenBank/DDBJ databases">
        <title>The Genome Sequence of Oxalobacter formigenes OXCC13.</title>
        <authorList>
            <consortium name="The Broad Institute Genome Sequencing Platform"/>
            <person name="Ward D."/>
            <person name="Young S.K."/>
            <person name="Kodira C.D."/>
            <person name="Zeng Q."/>
            <person name="Koehrsen M."/>
            <person name="Alvarado L."/>
            <person name="Berlin A."/>
            <person name="Borenstein D."/>
            <person name="Chen Z."/>
            <person name="Engels R."/>
            <person name="Freedman E."/>
            <person name="Gellesch M."/>
            <person name="Goldberg J."/>
            <person name="Griggs A."/>
            <person name="Gujja S."/>
            <person name="Heiman D."/>
            <person name="Hepburn T."/>
            <person name="Howarth C."/>
            <person name="Jen D."/>
            <person name="Larson L."/>
            <person name="Lewis B."/>
            <person name="Mehta T."/>
            <person name="Park D."/>
            <person name="Pearson M."/>
            <person name="Roberts A."/>
            <person name="Saif S."/>
            <person name="Shea T."/>
            <person name="Shenoy N."/>
            <person name="Sisk P."/>
            <person name="Stolte C."/>
            <person name="Sykes S."/>
            <person name="Walk T."/>
            <person name="White J."/>
            <person name="Yandava C."/>
            <person name="Allison M.J."/>
            <person name="Lander E."/>
            <person name="Nusbaum C."/>
            <person name="Galagan J."/>
            <person name="Birren B."/>
        </authorList>
    </citation>
    <scope>NUCLEOTIDE SEQUENCE [LARGE SCALE GENOMIC DNA]</scope>
    <source>
        <strain evidence="10 11">OXCC13</strain>
    </source>
</reference>
<evidence type="ECO:0000313" key="10">
    <source>
        <dbReference type="EMBL" id="EEO28980.1"/>
    </source>
</evidence>
<sequence length="682" mass="77113">MATKKDFTQVAFSVFQQATGEEEKPKPLTGRKANSSKGGKIGGAKRAENLTKEQLSEQGKKAAETRWSSTPPPRKSRAKTGKNEAITVDLVRDWLKKLGYENDASVIIEREQTADPTIDKLLKNASKRGSGKGYPDFIITSPTVAKDFVCVVECKADTARHQSDTLTNYTDYAVDGARLYAGYLSKEKDVLYVGVSGQNKNELRVNHFIQLKDEKHSQEILNPNKLYPFNDLIEQYKKSRFRVDYESLIKYTRTLNEELHKKKIPENNRAILFSGILIALEDDTFHDTFSGYRSAKRLSEFLVSSVVQKLEYANIPSTRVHEMQQAFNFIKSHTALIDEGYLIKLVADIQKEVRPFIKSNKYFDIVSHCYVEFLKYANNDSALGIVLTPAHITELFCDIAGVTKDSVVLDNCCGTSGFLIAAMQKMVALAKGDSKEIENIKKERLIGIEYQDHIFTLAVSNMIIHGDGKTNIIKGDCFKKIQDAAAYKPTVGLLNPPYNDVTGIDELEFVENNLSAIQQNGIVVAIVPMRCALYQDGRGAEIKKRLLEKHTLEAVMSMPDDLFYPVGVVTCVMVFRAHVPHQSGRRKTWFGYWKDDGFLKAKHRGRIDAQERWGGIKSHWLNMFRNREVHAGESVLWRVGANDEWCAEAYMETDYDLITPEVFEQVVKNYAVFKMTRGSGKK</sequence>
<dbReference type="EC" id="2.1.1.72" evidence="2"/>
<protein>
    <recommendedName>
        <fullName evidence="2">site-specific DNA-methyltransferase (adenine-specific)</fullName>
        <ecNumber evidence="2">2.1.1.72</ecNumber>
    </recommendedName>
</protein>
<name>C3XCX1_OXAFO</name>
<evidence type="ECO:0000256" key="4">
    <source>
        <dbReference type="ARBA" id="ARBA00022679"/>
    </source>
</evidence>
<evidence type="ECO:0000256" key="2">
    <source>
        <dbReference type="ARBA" id="ARBA00011900"/>
    </source>
</evidence>
<feature type="compositionally biased region" description="Basic and acidic residues" evidence="8">
    <location>
        <begin position="45"/>
        <end position="64"/>
    </location>
</feature>
<dbReference type="InterPro" id="IPR029063">
    <property type="entry name" value="SAM-dependent_MTases_sf"/>
</dbReference>
<dbReference type="AlphaFoldDB" id="C3XCX1"/>
<evidence type="ECO:0000256" key="1">
    <source>
        <dbReference type="ARBA" id="ARBA00006594"/>
    </source>
</evidence>
<dbReference type="eggNOG" id="COG0286">
    <property type="taxonomic scope" value="Bacteria"/>
</dbReference>
<organism evidence="10 11">
    <name type="scientific">Oxalobacter formigenes OXCC13</name>
    <dbReference type="NCBI Taxonomy" id="556269"/>
    <lineage>
        <taxon>Bacteria</taxon>
        <taxon>Pseudomonadati</taxon>
        <taxon>Pseudomonadota</taxon>
        <taxon>Betaproteobacteria</taxon>
        <taxon>Burkholderiales</taxon>
        <taxon>Oxalobacteraceae</taxon>
        <taxon>Oxalobacter</taxon>
    </lineage>
</organism>
<feature type="domain" description="DNA methylase adenine-specific" evidence="9">
    <location>
        <begin position="364"/>
        <end position="589"/>
    </location>
</feature>
<keyword evidence="3 10" id="KW-0489">Methyltransferase</keyword>
<dbReference type="OrthoDB" id="9784823at2"/>
<evidence type="ECO:0000259" key="9">
    <source>
        <dbReference type="Pfam" id="PF02384"/>
    </source>
</evidence>
<evidence type="ECO:0000256" key="3">
    <source>
        <dbReference type="ARBA" id="ARBA00022603"/>
    </source>
</evidence>
<evidence type="ECO:0000256" key="5">
    <source>
        <dbReference type="ARBA" id="ARBA00022691"/>
    </source>
</evidence>
<dbReference type="InterPro" id="IPR051537">
    <property type="entry name" value="DNA_Adenine_Mtase"/>
</dbReference>
<dbReference type="RefSeq" id="WP_005879162.1">
    <property type="nucleotide sequence ID" value="NZ_GG658170.1"/>
</dbReference>
<accession>C3XCX1</accession>
<comment type="similarity">
    <text evidence="1">Belongs to the N(4)/N(6)-methyltransferase family.</text>
</comment>
<keyword evidence="5" id="KW-0949">S-adenosyl-L-methionine</keyword>
<dbReference type="EMBL" id="GG658170">
    <property type="protein sequence ID" value="EEO28980.1"/>
    <property type="molecule type" value="Genomic_DNA"/>
</dbReference>
<dbReference type="STRING" id="847.BRW83_2283"/>